<dbReference type="Pfam" id="PF00113">
    <property type="entry name" value="Enolase_C"/>
    <property type="match status" value="1"/>
</dbReference>
<evidence type="ECO:0000256" key="5">
    <source>
        <dbReference type="ARBA" id="ARBA00012058"/>
    </source>
</evidence>
<keyword evidence="10" id="KW-0456">Lyase</keyword>
<accession>V8NHD0</accession>
<dbReference type="PRINTS" id="PR00148">
    <property type="entry name" value="ENOLASE"/>
</dbReference>
<evidence type="ECO:0000256" key="4">
    <source>
        <dbReference type="ARBA" id="ARBA00009604"/>
    </source>
</evidence>
<dbReference type="GO" id="GO:0004634">
    <property type="term" value="F:phosphopyruvate hydratase activity"/>
    <property type="evidence" value="ECO:0007669"/>
    <property type="project" value="UniProtKB-EC"/>
</dbReference>
<keyword evidence="15" id="KW-1185">Reference proteome</keyword>
<feature type="non-terminal residue" evidence="14">
    <location>
        <position position="277"/>
    </location>
</feature>
<evidence type="ECO:0000313" key="14">
    <source>
        <dbReference type="EMBL" id="ETE61465.1"/>
    </source>
</evidence>
<dbReference type="EC" id="4.2.1.11" evidence="5"/>
<dbReference type="InterPro" id="IPR029017">
    <property type="entry name" value="Enolase-like_N"/>
</dbReference>
<keyword evidence="6" id="KW-0963">Cytoplasm</keyword>
<sequence>KFGANAILGVSLAVCKAGAAEKEVPLYRHIADLAGNKEVVLPVPVSLFCCAVRKANSGPELAMQEFMILPVGAESFKEAMRIGAEVYHNLKNLLKNAISKAGYTDKIVIGMDVAASEFYRDGKYDLDFKSPDDPSRYISPDQLADLYKSFVKNYPVVSIEDPFDQDDWPAWKKFTAEAGIQVVGDDLTVTNPKRISKAVQEKSCNCLLLKVNQIGSVTESLQACKLAQSNGWGIKTGAPCRSERLAKYNQILSCIKLSPCQSPSFEGDGWFRNTKHK</sequence>
<dbReference type="GO" id="GO:0006096">
    <property type="term" value="P:glycolytic process"/>
    <property type="evidence" value="ECO:0007669"/>
    <property type="project" value="UniProtKB-UniPathway"/>
</dbReference>
<comment type="caution">
    <text evidence="14">The sequence shown here is derived from an EMBL/GenBank/DDBJ whole genome shotgun (WGS) entry which is preliminary data.</text>
</comment>
<dbReference type="PANTHER" id="PTHR11902:SF12">
    <property type="entry name" value="ALPHA-ENOLASE"/>
    <property type="match status" value="1"/>
</dbReference>
<evidence type="ECO:0000256" key="3">
    <source>
        <dbReference type="ARBA" id="ARBA00005031"/>
    </source>
</evidence>
<keyword evidence="7" id="KW-0479">Metal-binding</keyword>
<organism evidence="14 15">
    <name type="scientific">Ophiophagus hannah</name>
    <name type="common">King cobra</name>
    <name type="synonym">Naja hannah</name>
    <dbReference type="NCBI Taxonomy" id="8665"/>
    <lineage>
        <taxon>Eukaryota</taxon>
        <taxon>Metazoa</taxon>
        <taxon>Chordata</taxon>
        <taxon>Craniata</taxon>
        <taxon>Vertebrata</taxon>
        <taxon>Euteleostomi</taxon>
        <taxon>Lepidosauria</taxon>
        <taxon>Squamata</taxon>
        <taxon>Bifurcata</taxon>
        <taxon>Unidentata</taxon>
        <taxon>Episquamata</taxon>
        <taxon>Toxicofera</taxon>
        <taxon>Serpentes</taxon>
        <taxon>Colubroidea</taxon>
        <taxon>Elapidae</taxon>
        <taxon>Elapinae</taxon>
        <taxon>Ophiophagus</taxon>
    </lineage>
</organism>
<evidence type="ECO:0000259" key="13">
    <source>
        <dbReference type="SMART" id="SM01192"/>
    </source>
</evidence>
<evidence type="ECO:0000256" key="6">
    <source>
        <dbReference type="ARBA" id="ARBA00022490"/>
    </source>
</evidence>
<dbReference type="AlphaFoldDB" id="V8NHD0"/>
<dbReference type="Pfam" id="PF03952">
    <property type="entry name" value="Enolase_N"/>
    <property type="match status" value="1"/>
</dbReference>
<dbReference type="InterPro" id="IPR020810">
    <property type="entry name" value="Enolase_C"/>
</dbReference>
<comment type="subcellular location">
    <subcellularLocation>
        <location evidence="2">Cytoplasm</location>
    </subcellularLocation>
</comment>
<evidence type="ECO:0000256" key="2">
    <source>
        <dbReference type="ARBA" id="ARBA00004496"/>
    </source>
</evidence>
<dbReference type="PROSITE" id="PS00164">
    <property type="entry name" value="ENOLASE"/>
    <property type="match status" value="1"/>
</dbReference>
<name>V8NHD0_OPHHA</name>
<reference evidence="14 15" key="1">
    <citation type="journal article" date="2013" name="Proc. Natl. Acad. Sci. U.S.A.">
        <title>The king cobra genome reveals dynamic gene evolution and adaptation in the snake venom system.</title>
        <authorList>
            <person name="Vonk F.J."/>
            <person name="Casewell N.R."/>
            <person name="Henkel C.V."/>
            <person name="Heimberg A.M."/>
            <person name="Jansen H.J."/>
            <person name="McCleary R.J."/>
            <person name="Kerkkamp H.M."/>
            <person name="Vos R.A."/>
            <person name="Guerreiro I."/>
            <person name="Calvete J.J."/>
            <person name="Wuster W."/>
            <person name="Woods A.E."/>
            <person name="Logan J.M."/>
            <person name="Harrison R.A."/>
            <person name="Castoe T.A."/>
            <person name="de Koning A.P."/>
            <person name="Pollock D.D."/>
            <person name="Yandell M."/>
            <person name="Calderon D."/>
            <person name="Renjifo C."/>
            <person name="Currier R.B."/>
            <person name="Salgado D."/>
            <person name="Pla D."/>
            <person name="Sanz L."/>
            <person name="Hyder A.S."/>
            <person name="Ribeiro J.M."/>
            <person name="Arntzen J.W."/>
            <person name="van den Thillart G.E."/>
            <person name="Boetzer M."/>
            <person name="Pirovano W."/>
            <person name="Dirks R.P."/>
            <person name="Spaink H.P."/>
            <person name="Duboule D."/>
            <person name="McGlinn E."/>
            <person name="Kini R.M."/>
            <person name="Richardson M.K."/>
        </authorList>
    </citation>
    <scope>NUCLEOTIDE SEQUENCE</scope>
    <source>
        <tissue evidence="14">Blood</tissue>
    </source>
</reference>
<evidence type="ECO:0000256" key="10">
    <source>
        <dbReference type="ARBA" id="ARBA00023239"/>
    </source>
</evidence>
<evidence type="ECO:0000256" key="1">
    <source>
        <dbReference type="ARBA" id="ARBA00001946"/>
    </source>
</evidence>
<dbReference type="OrthoDB" id="1739814at2759"/>
<dbReference type="Gene3D" id="3.30.390.10">
    <property type="entry name" value="Enolase-like, N-terminal domain"/>
    <property type="match status" value="1"/>
</dbReference>
<comment type="cofactor">
    <cofactor evidence="1">
        <name>Mg(2+)</name>
        <dbReference type="ChEBI" id="CHEBI:18420"/>
    </cofactor>
</comment>
<feature type="domain" description="Enolase C-terminal TIM barrel" evidence="13">
    <location>
        <begin position="38"/>
        <end position="273"/>
    </location>
</feature>
<evidence type="ECO:0000313" key="15">
    <source>
        <dbReference type="Proteomes" id="UP000018936"/>
    </source>
</evidence>
<dbReference type="SUPFAM" id="SSF51604">
    <property type="entry name" value="Enolase C-terminal domain-like"/>
    <property type="match status" value="1"/>
</dbReference>
<evidence type="ECO:0000256" key="12">
    <source>
        <dbReference type="ARBA" id="ARBA00048333"/>
    </source>
</evidence>
<comment type="catalytic activity">
    <reaction evidence="12">
        <text>(2R)-2-phosphoglycerate = phosphoenolpyruvate + H2O</text>
        <dbReference type="Rhea" id="RHEA:10164"/>
        <dbReference type="ChEBI" id="CHEBI:15377"/>
        <dbReference type="ChEBI" id="CHEBI:58289"/>
        <dbReference type="ChEBI" id="CHEBI:58702"/>
        <dbReference type="EC" id="4.2.1.11"/>
    </reaction>
</comment>
<feature type="non-terminal residue" evidence="14">
    <location>
        <position position="1"/>
    </location>
</feature>
<dbReference type="InterPro" id="IPR020809">
    <property type="entry name" value="Enolase_CS"/>
</dbReference>
<evidence type="ECO:0000256" key="11">
    <source>
        <dbReference type="ARBA" id="ARBA00031125"/>
    </source>
</evidence>
<dbReference type="Proteomes" id="UP000018936">
    <property type="component" value="Unassembled WGS sequence"/>
</dbReference>
<dbReference type="GO" id="GO:0000015">
    <property type="term" value="C:phosphopyruvate hydratase complex"/>
    <property type="evidence" value="ECO:0007669"/>
    <property type="project" value="InterPro"/>
</dbReference>
<protein>
    <recommendedName>
        <fullName evidence="5">phosphopyruvate hydratase</fullName>
        <ecNumber evidence="5">4.2.1.11</ecNumber>
    </recommendedName>
    <alternativeName>
        <fullName evidence="11">2-phospho-D-glycerate hydro-lyase</fullName>
    </alternativeName>
</protein>
<comment type="similarity">
    <text evidence="4">Belongs to the enolase family.</text>
</comment>
<gene>
    <name evidence="14" type="ORF">L345_12783</name>
</gene>
<evidence type="ECO:0000256" key="9">
    <source>
        <dbReference type="ARBA" id="ARBA00023152"/>
    </source>
</evidence>
<evidence type="ECO:0000256" key="7">
    <source>
        <dbReference type="ARBA" id="ARBA00022723"/>
    </source>
</evidence>
<dbReference type="SMART" id="SM01192">
    <property type="entry name" value="Enolase_C"/>
    <property type="match status" value="1"/>
</dbReference>
<dbReference type="PANTHER" id="PTHR11902">
    <property type="entry name" value="ENOLASE"/>
    <property type="match status" value="1"/>
</dbReference>
<dbReference type="UniPathway" id="UPA00109">
    <property type="reaction ID" value="UER00187"/>
</dbReference>
<dbReference type="Gene3D" id="3.20.20.120">
    <property type="entry name" value="Enolase-like C-terminal domain"/>
    <property type="match status" value="2"/>
</dbReference>
<keyword evidence="8" id="KW-0460">Magnesium</keyword>
<dbReference type="InterPro" id="IPR020811">
    <property type="entry name" value="Enolase_N"/>
</dbReference>
<comment type="pathway">
    <text evidence="3">Carbohydrate degradation; glycolysis; pyruvate from D-glyceraldehyde 3-phosphate: step 4/5.</text>
</comment>
<dbReference type="EMBL" id="AZIM01003886">
    <property type="protein sequence ID" value="ETE61465.1"/>
    <property type="molecule type" value="Genomic_DNA"/>
</dbReference>
<dbReference type="InterPro" id="IPR036849">
    <property type="entry name" value="Enolase-like_C_sf"/>
</dbReference>
<dbReference type="GO" id="GO:0000287">
    <property type="term" value="F:magnesium ion binding"/>
    <property type="evidence" value="ECO:0007669"/>
    <property type="project" value="InterPro"/>
</dbReference>
<dbReference type="InterPro" id="IPR000941">
    <property type="entry name" value="Enolase"/>
</dbReference>
<proteinExistence type="inferred from homology"/>
<keyword evidence="9" id="KW-0324">Glycolysis</keyword>
<evidence type="ECO:0000256" key="8">
    <source>
        <dbReference type="ARBA" id="ARBA00022842"/>
    </source>
</evidence>
<dbReference type="SUPFAM" id="SSF54826">
    <property type="entry name" value="Enolase N-terminal domain-like"/>
    <property type="match status" value="1"/>
</dbReference>